<keyword evidence="11 16" id="KW-0472">Membrane</keyword>
<dbReference type="InterPro" id="IPR025199">
    <property type="entry name" value="FtsK_4TM"/>
</dbReference>
<dbReference type="GO" id="GO:0005524">
    <property type="term" value="F:ATP binding"/>
    <property type="evidence" value="ECO:0007669"/>
    <property type="project" value="UniProtKB-UniRule"/>
</dbReference>
<dbReference type="GO" id="GO:0003677">
    <property type="term" value="F:DNA binding"/>
    <property type="evidence" value="ECO:0007669"/>
    <property type="project" value="UniProtKB-KW"/>
</dbReference>
<dbReference type="EMBL" id="UPXX01000001">
    <property type="protein sequence ID" value="VBB41350.1"/>
    <property type="molecule type" value="Genomic_DNA"/>
</dbReference>
<keyword evidence="7" id="KW-0159">Chromosome partition</keyword>
<dbReference type="SMART" id="SM00382">
    <property type="entry name" value="AAA"/>
    <property type="match status" value="1"/>
</dbReference>
<keyword evidence="6 14" id="KW-0547">Nucleotide-binding</keyword>
<dbReference type="Pfam" id="PF01580">
    <property type="entry name" value="FtsK_SpoIIIE"/>
    <property type="match status" value="1"/>
</dbReference>
<dbReference type="InterPro" id="IPR036390">
    <property type="entry name" value="WH_DNA-bd_sf"/>
</dbReference>
<dbReference type="InterPro" id="IPR050206">
    <property type="entry name" value="FtsK/SpoIIIE/SftA"/>
</dbReference>
<evidence type="ECO:0000256" key="4">
    <source>
        <dbReference type="ARBA" id="ARBA00022618"/>
    </source>
</evidence>
<feature type="region of interest" description="Disordered" evidence="15">
    <location>
        <begin position="1"/>
        <end position="22"/>
    </location>
</feature>
<dbReference type="PANTHER" id="PTHR22683:SF41">
    <property type="entry name" value="DNA TRANSLOCASE FTSK"/>
    <property type="match status" value="1"/>
</dbReference>
<dbReference type="GO" id="GO:0007059">
    <property type="term" value="P:chromosome segregation"/>
    <property type="evidence" value="ECO:0007669"/>
    <property type="project" value="UniProtKB-KW"/>
</dbReference>
<sequence length="777" mass="85204">MPPPLNRICGRTGKTASMPPVFGGEKTGAPVGVLKTDTEREGKRNVKAKDATEARPAGRTYSIKSEIKGLLLSCLTVFLGGSLLSYHPQDPLFWNVTGFSWKAGNLFGTAGAHLAGFCLTLAGFAALWLVLLLGVFSILAFKRRPMPPAWKTTAAVLVLIASTAVLLHLHFPGGVLVRGAAVMSGGLAGMMGARLSIRFFNPTGAYILSLTVFVVAFMISTRLSLGWLCATLWAVVMRAVRRVSEGVYKRRERRTRIRRTKTAHEQLKARRKVTIVDPPKPPKKAPEQEVFAFVQADGGFALPRLDLLNDPPERQDARIQKESLEMNARMLEKKLVDFGVEGEVVEILPGPVITLYEYKPAPGVKISKVAGLSDDLALALRAASIRIVAPIPGKAAIGIEIPNHQRELVCLKEILWSETFKETPYKLPIALGKDITGAPVIADLAKMPHLLVAGATGTGKSVSINTIVNSLLFKMMPETVRFLMIDPKRIELSVYQDIPHLLHPVVTQPKEATKALRWAVREMERRYMLLSDRGVRNIQTYNAKVLKEKAPPTEGEGEGEGASQVLPYIILVIDELADLMMVSSKEVEDAIARLAQMSRAAGIHLIIATQRPSVDVLTGVIKANFPARISFQVSSKVDSRTILDRMGAETLLGDGDMLFLPPGVGRLTRIHGAYVSEEEVQRVTDFLRGQRKPQYDESVLAEVAQDEEAAEEDAELDQKYDEAVALVLQTGQASISMVQRRLRVGYNRAARMIEAMERQGIVGPSDGVRPREVYGDR</sequence>
<feature type="transmembrane region" description="Helical" evidence="16">
    <location>
        <begin position="152"/>
        <end position="169"/>
    </location>
</feature>
<evidence type="ECO:0000256" key="8">
    <source>
        <dbReference type="ARBA" id="ARBA00022840"/>
    </source>
</evidence>
<dbReference type="InterPro" id="IPR036388">
    <property type="entry name" value="WH-like_DNA-bd_sf"/>
</dbReference>
<feature type="transmembrane region" description="Helical" evidence="16">
    <location>
        <begin position="107"/>
        <end position="140"/>
    </location>
</feature>
<comment type="subcellular location">
    <subcellularLocation>
        <location evidence="1">Cell membrane</location>
        <topology evidence="1">Multi-pass membrane protein</topology>
    </subcellularLocation>
</comment>
<keyword evidence="4" id="KW-0132">Cell division</keyword>
<protein>
    <submittedName>
        <fullName evidence="18">DNA translocase FtsK</fullName>
    </submittedName>
</protein>
<dbReference type="InterPro" id="IPR018541">
    <property type="entry name" value="Ftsk_gamma"/>
</dbReference>
<accession>A0A653A010</accession>
<dbReference type="Pfam" id="PF17854">
    <property type="entry name" value="FtsK_alpha"/>
    <property type="match status" value="1"/>
</dbReference>
<dbReference type="GO" id="GO:0051301">
    <property type="term" value="P:cell division"/>
    <property type="evidence" value="ECO:0007669"/>
    <property type="project" value="UniProtKB-KW"/>
</dbReference>
<dbReference type="AlphaFoldDB" id="A0A653A010"/>
<evidence type="ECO:0000256" key="5">
    <source>
        <dbReference type="ARBA" id="ARBA00022692"/>
    </source>
</evidence>
<proteinExistence type="inferred from homology"/>
<evidence type="ECO:0000256" key="2">
    <source>
        <dbReference type="ARBA" id="ARBA00006474"/>
    </source>
</evidence>
<evidence type="ECO:0000256" key="12">
    <source>
        <dbReference type="ARBA" id="ARBA00023306"/>
    </source>
</evidence>
<evidence type="ECO:0000256" key="14">
    <source>
        <dbReference type="PROSITE-ProRule" id="PRU00289"/>
    </source>
</evidence>
<evidence type="ECO:0000256" key="13">
    <source>
        <dbReference type="ARBA" id="ARBA00025923"/>
    </source>
</evidence>
<dbReference type="SUPFAM" id="SSF52540">
    <property type="entry name" value="P-loop containing nucleoside triphosphate hydrolases"/>
    <property type="match status" value="1"/>
</dbReference>
<keyword evidence="3" id="KW-1003">Cell membrane</keyword>
<dbReference type="Gene3D" id="3.40.50.300">
    <property type="entry name" value="P-loop containing nucleotide triphosphate hydrolases"/>
    <property type="match status" value="1"/>
</dbReference>
<evidence type="ECO:0000256" key="6">
    <source>
        <dbReference type="ARBA" id="ARBA00022741"/>
    </source>
</evidence>
<evidence type="ECO:0000256" key="9">
    <source>
        <dbReference type="ARBA" id="ARBA00022989"/>
    </source>
</evidence>
<feature type="transmembrane region" description="Helical" evidence="16">
    <location>
        <begin position="175"/>
        <end position="192"/>
    </location>
</feature>
<evidence type="ECO:0000256" key="3">
    <source>
        <dbReference type="ARBA" id="ARBA00022475"/>
    </source>
</evidence>
<comment type="subunit">
    <text evidence="13">Homohexamer. Forms a ring that surrounds DNA.</text>
</comment>
<feature type="domain" description="FtsK" evidence="17">
    <location>
        <begin position="437"/>
        <end position="640"/>
    </location>
</feature>
<dbReference type="SUPFAM" id="SSF46785">
    <property type="entry name" value="Winged helix' DNA-binding domain"/>
    <property type="match status" value="1"/>
</dbReference>
<feature type="transmembrane region" description="Helical" evidence="16">
    <location>
        <begin position="69"/>
        <end position="87"/>
    </location>
</feature>
<dbReference type="GO" id="GO:0005886">
    <property type="term" value="C:plasma membrane"/>
    <property type="evidence" value="ECO:0007669"/>
    <property type="project" value="UniProtKB-SubCell"/>
</dbReference>
<evidence type="ECO:0000313" key="18">
    <source>
        <dbReference type="EMBL" id="VBB41350.1"/>
    </source>
</evidence>
<keyword evidence="12" id="KW-0131">Cell cycle</keyword>
<evidence type="ECO:0000256" key="11">
    <source>
        <dbReference type="ARBA" id="ARBA00023136"/>
    </source>
</evidence>
<gene>
    <name evidence="18" type="primary">ftsK</name>
    <name evidence="18" type="ORF">TRIP_B10078</name>
</gene>
<name>A0A653A010_UNCDX</name>
<dbReference type="Gene3D" id="3.30.980.40">
    <property type="match status" value="1"/>
</dbReference>
<dbReference type="PANTHER" id="PTHR22683">
    <property type="entry name" value="SPORULATION PROTEIN RELATED"/>
    <property type="match status" value="1"/>
</dbReference>
<dbReference type="Pfam" id="PF13491">
    <property type="entry name" value="FtsK_4TM"/>
    <property type="match status" value="1"/>
</dbReference>
<keyword evidence="5 16" id="KW-0812">Transmembrane</keyword>
<feature type="transmembrane region" description="Helical" evidence="16">
    <location>
        <begin position="199"/>
        <end position="219"/>
    </location>
</feature>
<dbReference type="InterPro" id="IPR003593">
    <property type="entry name" value="AAA+_ATPase"/>
</dbReference>
<dbReference type="Pfam" id="PF09397">
    <property type="entry name" value="FtsK_gamma"/>
    <property type="match status" value="1"/>
</dbReference>
<evidence type="ECO:0000256" key="16">
    <source>
        <dbReference type="SAM" id="Phobius"/>
    </source>
</evidence>
<evidence type="ECO:0000256" key="10">
    <source>
        <dbReference type="ARBA" id="ARBA00023125"/>
    </source>
</evidence>
<feature type="binding site" evidence="14">
    <location>
        <begin position="454"/>
        <end position="461"/>
    </location>
    <ligand>
        <name>ATP</name>
        <dbReference type="ChEBI" id="CHEBI:30616"/>
    </ligand>
</feature>
<dbReference type="InterPro" id="IPR041027">
    <property type="entry name" value="FtsK_alpha"/>
</dbReference>
<dbReference type="SMART" id="SM00843">
    <property type="entry name" value="Ftsk_gamma"/>
    <property type="match status" value="1"/>
</dbReference>
<dbReference type="Gene3D" id="1.10.10.10">
    <property type="entry name" value="Winged helix-like DNA-binding domain superfamily/Winged helix DNA-binding domain"/>
    <property type="match status" value="1"/>
</dbReference>
<evidence type="ECO:0000256" key="7">
    <source>
        <dbReference type="ARBA" id="ARBA00022829"/>
    </source>
</evidence>
<dbReference type="PROSITE" id="PS50901">
    <property type="entry name" value="FTSK"/>
    <property type="match status" value="1"/>
</dbReference>
<dbReference type="InterPro" id="IPR002543">
    <property type="entry name" value="FtsK_dom"/>
</dbReference>
<organism evidence="18">
    <name type="scientific">Uncultured Desulfatiglans sp</name>
    <dbReference type="NCBI Taxonomy" id="1748965"/>
    <lineage>
        <taxon>Bacteria</taxon>
        <taxon>Pseudomonadati</taxon>
        <taxon>Thermodesulfobacteriota</taxon>
        <taxon>Desulfobacteria</taxon>
        <taxon>Desulfatiglandales</taxon>
        <taxon>Desulfatiglandaceae</taxon>
        <taxon>Desulfatiglans</taxon>
        <taxon>environmental samples</taxon>
    </lineage>
</organism>
<evidence type="ECO:0000256" key="1">
    <source>
        <dbReference type="ARBA" id="ARBA00004651"/>
    </source>
</evidence>
<evidence type="ECO:0000256" key="15">
    <source>
        <dbReference type="SAM" id="MobiDB-lite"/>
    </source>
</evidence>
<comment type="similarity">
    <text evidence="2">Belongs to the FtsK/SpoIIIE/SftA family.</text>
</comment>
<keyword evidence="10" id="KW-0238">DNA-binding</keyword>
<keyword evidence="9 16" id="KW-1133">Transmembrane helix</keyword>
<keyword evidence="8 14" id="KW-0067">ATP-binding</keyword>
<reference evidence="18" key="1">
    <citation type="submission" date="2018-07" db="EMBL/GenBank/DDBJ databases">
        <authorList>
            <consortium name="Genoscope - CEA"/>
            <person name="William W."/>
        </authorList>
    </citation>
    <scope>NUCLEOTIDE SEQUENCE</scope>
    <source>
        <strain evidence="18">IK1</strain>
    </source>
</reference>
<dbReference type="InterPro" id="IPR027417">
    <property type="entry name" value="P-loop_NTPase"/>
</dbReference>
<evidence type="ECO:0000259" key="17">
    <source>
        <dbReference type="PROSITE" id="PS50901"/>
    </source>
</evidence>